<sequence length="573" mass="61820">MKKLVNLRNKSALNFKTIRGRILFGFSFIVALIIVYGGYTTFNSTQISNESKDIAEFQLPLLIADEALAFNISERIGLTRAYVLNGNEEYKQQFEQLTEESEVLQQEALGLSDSEVFTELVGKSDSWEQAVYQFVFNEYDAGNIEVAQQNLETVIKPVADEVIVGFKELINQREQQIEAAAGDLNQQSQTSIVVGAILTIVVAILSIVIALFVSVIISKPIKRVSERMNQMAAGDLSGEPLGIKSKDEVGQLVDATNQMNRNIRDLLSEISVVSGTVSGQSEELTQASNEVKEGGTQIASTMQQLSSGAETQASTTNDLQSSMSNFIDKIYDANENGEMVHQSSKQVLALTQNGSQLMKSSIDQMSAIDRIVKDAVDKVKGLDQQSQEVTKLVSVIKDIAEQTNLLALNAAIEAARAGEHGKGFAVVADEVRKLAEQVSISVTDITQIVQNIQTETGAVTASLQGGYTEVENGMNQVVTTGETFEEINGSLSEMAAGVRQISENLATIAGNSDAINESIEEIASVSEESAAGIEQTAASVQQTSSSMDEIASSSNQLAKSAENLNDLVARFKL</sequence>
<keyword evidence="2" id="KW-1003">Cell membrane</keyword>
<feature type="domain" description="Methyl-accepting transducer" evidence="8">
    <location>
        <begin position="287"/>
        <end position="537"/>
    </location>
</feature>
<dbReference type="Pfam" id="PF00015">
    <property type="entry name" value="MCPsignal"/>
    <property type="match status" value="1"/>
</dbReference>
<dbReference type="CDD" id="cd11386">
    <property type="entry name" value="MCP_signal"/>
    <property type="match status" value="1"/>
</dbReference>
<accession>A0A9X4AI64</accession>
<feature type="transmembrane region" description="Helical" evidence="7">
    <location>
        <begin position="21"/>
        <end position="39"/>
    </location>
</feature>
<dbReference type="PROSITE" id="PS50885">
    <property type="entry name" value="HAMP"/>
    <property type="match status" value="1"/>
</dbReference>
<evidence type="ECO:0000313" key="11">
    <source>
        <dbReference type="Proteomes" id="UP001145072"/>
    </source>
</evidence>
<dbReference type="PROSITE" id="PS50111">
    <property type="entry name" value="CHEMOTAXIS_TRANSDUC_2"/>
    <property type="match status" value="1"/>
</dbReference>
<dbReference type="SMART" id="SM00304">
    <property type="entry name" value="HAMP"/>
    <property type="match status" value="1"/>
</dbReference>
<evidence type="ECO:0000256" key="5">
    <source>
        <dbReference type="ARBA" id="ARBA00029447"/>
    </source>
</evidence>
<proteinExistence type="inferred from homology"/>
<keyword evidence="7" id="KW-0812">Transmembrane</keyword>
<dbReference type="GO" id="GO:0007165">
    <property type="term" value="P:signal transduction"/>
    <property type="evidence" value="ECO:0007669"/>
    <property type="project" value="UniProtKB-KW"/>
</dbReference>
<keyword evidence="3 7" id="KW-0472">Membrane</keyword>
<gene>
    <name evidence="10" type="ORF">NC661_08550</name>
</gene>
<evidence type="ECO:0000256" key="6">
    <source>
        <dbReference type="PROSITE-ProRule" id="PRU00284"/>
    </source>
</evidence>
<organism evidence="10 11">
    <name type="scientific">Aquibacillus koreensis</name>
    <dbReference type="NCBI Taxonomy" id="279446"/>
    <lineage>
        <taxon>Bacteria</taxon>
        <taxon>Bacillati</taxon>
        <taxon>Bacillota</taxon>
        <taxon>Bacilli</taxon>
        <taxon>Bacillales</taxon>
        <taxon>Bacillaceae</taxon>
        <taxon>Aquibacillus</taxon>
    </lineage>
</organism>
<feature type="transmembrane region" description="Helical" evidence="7">
    <location>
        <begin position="192"/>
        <end position="217"/>
    </location>
</feature>
<reference evidence="10" key="1">
    <citation type="submission" date="2022-06" db="EMBL/GenBank/DDBJ databases">
        <title>Aquibacillus sp. a new bacterium isolated from soil saline samples.</title>
        <authorList>
            <person name="Galisteo C."/>
            <person name="De La Haba R."/>
            <person name="Sanchez-Porro C."/>
            <person name="Ventosa A."/>
        </authorList>
    </citation>
    <scope>NUCLEOTIDE SEQUENCE</scope>
    <source>
        <strain evidence="10">JCM 12387</strain>
    </source>
</reference>
<keyword evidence="11" id="KW-1185">Reference proteome</keyword>
<comment type="similarity">
    <text evidence="5">Belongs to the methyl-accepting chemotaxis (MCP) protein family.</text>
</comment>
<evidence type="ECO:0000313" key="10">
    <source>
        <dbReference type="EMBL" id="MDC3420414.1"/>
    </source>
</evidence>
<comment type="subcellular location">
    <subcellularLocation>
        <location evidence="1">Cell membrane</location>
    </subcellularLocation>
</comment>
<evidence type="ECO:0000256" key="3">
    <source>
        <dbReference type="ARBA" id="ARBA00023136"/>
    </source>
</evidence>
<name>A0A9X4AI64_9BACI</name>
<dbReference type="InterPro" id="IPR004089">
    <property type="entry name" value="MCPsignal_dom"/>
</dbReference>
<dbReference type="EMBL" id="JAMQJZ010000005">
    <property type="protein sequence ID" value="MDC3420414.1"/>
    <property type="molecule type" value="Genomic_DNA"/>
</dbReference>
<dbReference type="Pfam" id="PF00672">
    <property type="entry name" value="HAMP"/>
    <property type="match status" value="1"/>
</dbReference>
<dbReference type="InterPro" id="IPR003660">
    <property type="entry name" value="HAMP_dom"/>
</dbReference>
<evidence type="ECO:0000256" key="1">
    <source>
        <dbReference type="ARBA" id="ARBA00004236"/>
    </source>
</evidence>
<keyword evidence="7" id="KW-1133">Transmembrane helix</keyword>
<dbReference type="PANTHER" id="PTHR32089:SF112">
    <property type="entry name" value="LYSOZYME-LIKE PROTEIN-RELATED"/>
    <property type="match status" value="1"/>
</dbReference>
<dbReference type="AlphaFoldDB" id="A0A9X4AI64"/>
<dbReference type="GO" id="GO:0005886">
    <property type="term" value="C:plasma membrane"/>
    <property type="evidence" value="ECO:0007669"/>
    <property type="project" value="UniProtKB-SubCell"/>
</dbReference>
<feature type="domain" description="HAMP" evidence="9">
    <location>
        <begin position="215"/>
        <end position="268"/>
    </location>
</feature>
<evidence type="ECO:0000256" key="4">
    <source>
        <dbReference type="ARBA" id="ARBA00023224"/>
    </source>
</evidence>
<evidence type="ECO:0000256" key="7">
    <source>
        <dbReference type="SAM" id="Phobius"/>
    </source>
</evidence>
<protein>
    <submittedName>
        <fullName evidence="10">Methyl-accepting chemotaxis protein</fullName>
    </submittedName>
</protein>
<dbReference type="CDD" id="cd06225">
    <property type="entry name" value="HAMP"/>
    <property type="match status" value="1"/>
</dbReference>
<comment type="caution">
    <text evidence="10">The sequence shown here is derived from an EMBL/GenBank/DDBJ whole genome shotgun (WGS) entry which is preliminary data.</text>
</comment>
<dbReference type="SMART" id="SM00283">
    <property type="entry name" value="MA"/>
    <property type="match status" value="1"/>
</dbReference>
<dbReference type="PANTHER" id="PTHR32089">
    <property type="entry name" value="METHYL-ACCEPTING CHEMOTAXIS PROTEIN MCPB"/>
    <property type="match status" value="1"/>
</dbReference>
<evidence type="ECO:0000256" key="2">
    <source>
        <dbReference type="ARBA" id="ARBA00022475"/>
    </source>
</evidence>
<dbReference type="Gene3D" id="1.10.287.950">
    <property type="entry name" value="Methyl-accepting chemotaxis protein"/>
    <property type="match status" value="1"/>
</dbReference>
<dbReference type="Gene3D" id="6.10.340.10">
    <property type="match status" value="1"/>
</dbReference>
<evidence type="ECO:0000259" key="8">
    <source>
        <dbReference type="PROSITE" id="PS50111"/>
    </source>
</evidence>
<dbReference type="RefSeq" id="WP_259869053.1">
    <property type="nucleotide sequence ID" value="NZ_JAMQJZ010000005.1"/>
</dbReference>
<keyword evidence="4 6" id="KW-0807">Transducer</keyword>
<dbReference type="Proteomes" id="UP001145072">
    <property type="component" value="Unassembled WGS sequence"/>
</dbReference>
<evidence type="ECO:0000259" key="9">
    <source>
        <dbReference type="PROSITE" id="PS50885"/>
    </source>
</evidence>
<dbReference type="SUPFAM" id="SSF58104">
    <property type="entry name" value="Methyl-accepting chemotaxis protein (MCP) signaling domain"/>
    <property type="match status" value="1"/>
</dbReference>